<dbReference type="AlphaFoldDB" id="A0A851F9U7"/>
<proteinExistence type="inferred from homology"/>
<feature type="domain" description="Tectonic-1-3 N-terminal" evidence="7">
    <location>
        <begin position="17"/>
        <end position="122"/>
    </location>
</feature>
<dbReference type="EMBL" id="WEKX01015445">
    <property type="protein sequence ID" value="NWI91699.1"/>
    <property type="molecule type" value="Genomic_DNA"/>
</dbReference>
<dbReference type="PANTHER" id="PTHR14611:SF1">
    <property type="entry name" value="TECTONIC-1"/>
    <property type="match status" value="1"/>
</dbReference>
<dbReference type="InterPro" id="IPR011677">
    <property type="entry name" value="TCTN1-3_dom"/>
</dbReference>
<keyword evidence="5" id="KW-0325">Glycoprotein</keyword>
<evidence type="ECO:0000256" key="1">
    <source>
        <dbReference type="ARBA" id="ARBA00007633"/>
    </source>
</evidence>
<evidence type="ECO:0000256" key="3">
    <source>
        <dbReference type="ARBA" id="ARBA00022729"/>
    </source>
</evidence>
<dbReference type="PANTHER" id="PTHR14611">
    <property type="entry name" value="TECTONIC FAMILY MEMBER"/>
    <property type="match status" value="1"/>
</dbReference>
<feature type="domain" description="Tectonic-1-3" evidence="6">
    <location>
        <begin position="158"/>
        <end position="320"/>
    </location>
</feature>
<name>A0A851F9U7_PITSO</name>
<gene>
    <name evidence="8" type="primary">Tctn1</name>
    <name evidence="8" type="ORF">PITSOR_R03987</name>
</gene>
<feature type="non-terminal residue" evidence="8">
    <location>
        <position position="1"/>
    </location>
</feature>
<evidence type="ECO:0000256" key="2">
    <source>
        <dbReference type="ARBA" id="ARBA00011495"/>
    </source>
</evidence>
<dbReference type="Pfam" id="PF25752">
    <property type="entry name" value="DUF1619_N"/>
    <property type="match status" value="1"/>
</dbReference>
<dbReference type="OrthoDB" id="2104337at2759"/>
<reference evidence="8" key="1">
    <citation type="submission" date="2019-10" db="EMBL/GenBank/DDBJ databases">
        <title>Bird 10,000 Genomes (B10K) Project - Family phase.</title>
        <authorList>
            <person name="Zhang G."/>
        </authorList>
    </citation>
    <scope>NUCLEOTIDE SEQUENCE</scope>
    <source>
        <strain evidence="8">B10K-DU-002-53</strain>
        <tissue evidence="8">Muscle</tissue>
    </source>
</reference>
<evidence type="ECO:0000259" key="6">
    <source>
        <dbReference type="Pfam" id="PF07773"/>
    </source>
</evidence>
<accession>A0A851F9U7</accession>
<comment type="subunit">
    <text evidence="2">Part of the tectonic-like complex (also named B9 complex).</text>
</comment>
<dbReference type="Pfam" id="PF07773">
    <property type="entry name" value="TCTN_DUF1619"/>
    <property type="match status" value="2"/>
</dbReference>
<comment type="similarity">
    <text evidence="1">Belongs to the tectonic family.</text>
</comment>
<comment type="caution">
    <text evidence="8">The sequence shown here is derived from an EMBL/GenBank/DDBJ whole genome shotgun (WGS) entry which is preliminary data.</text>
</comment>
<dbReference type="GO" id="GO:0060271">
    <property type="term" value="P:cilium assembly"/>
    <property type="evidence" value="ECO:0007669"/>
    <property type="project" value="TreeGrafter"/>
</dbReference>
<dbReference type="InterPro" id="IPR040354">
    <property type="entry name" value="TCTN1-3"/>
</dbReference>
<dbReference type="Proteomes" id="UP000633448">
    <property type="component" value="Unassembled WGS sequence"/>
</dbReference>
<sequence>PADTRDAAQPWPRSAPAPVTDVARLCVCDLLVAQCDPNCCCDPDCSPEEFSLFTACSVPLVTGDSRLCSQKAAVYSLDVEANPPQRIFQLIDRVNPSIFCIRATNYKQALYLRSPEMPTPENFDELLHKFGSSAFSAEPENWKVDTEAPNPPDLNETSRYEFGVPIQTEDAFLRLPSPVVSSWCSDANPAGFLVNQDTKCIRAVSVEKCDRIPALNMLFYTNSSILAVPKSSQTVNVSVQSVVVQSLDGMRTLLKEGKDVLRLPVILGELCLNVVLGVSYHITYTDTGEIREAAAAFVLGAISKETPSVQQSFQISFTQVDTNPVALSGNPGYVVGLPVRAGSRPGEYPFQGELGSSGRCQLSVLPSSAHECLAAQGARAPVLFGHNVLSGCTLRITAAMKCQPLAQTLLDVLKGPDFPEYVASFGNSQAQDVLDWVPITHLLISEQRISATLQSSCQIPVSLRIEVKWTKYGSLVNPQARIVNVTATLTTTTLRQLPPGRERIIPVTSSVVFTDVSAPAEPGYKAWPTLNIKLPFDFFYPFV</sequence>
<keyword evidence="3" id="KW-0732">Signal</keyword>
<dbReference type="InterPro" id="IPR057724">
    <property type="entry name" value="TCTN1-3_N"/>
</dbReference>
<evidence type="ECO:0000259" key="7">
    <source>
        <dbReference type="Pfam" id="PF25752"/>
    </source>
</evidence>
<keyword evidence="4" id="KW-0970">Cilium biogenesis/degradation</keyword>
<evidence type="ECO:0000256" key="5">
    <source>
        <dbReference type="ARBA" id="ARBA00023180"/>
    </source>
</evidence>
<evidence type="ECO:0000313" key="9">
    <source>
        <dbReference type="Proteomes" id="UP000633448"/>
    </source>
</evidence>
<feature type="domain" description="Tectonic-1-3" evidence="6">
    <location>
        <begin position="329"/>
        <end position="514"/>
    </location>
</feature>
<evidence type="ECO:0000256" key="4">
    <source>
        <dbReference type="ARBA" id="ARBA00022794"/>
    </source>
</evidence>
<organism evidence="8 9">
    <name type="scientific">Pitta sordida</name>
    <name type="common">Hooded pitta</name>
    <dbReference type="NCBI Taxonomy" id="9163"/>
    <lineage>
        <taxon>Eukaryota</taxon>
        <taxon>Metazoa</taxon>
        <taxon>Chordata</taxon>
        <taxon>Craniata</taxon>
        <taxon>Vertebrata</taxon>
        <taxon>Euteleostomi</taxon>
        <taxon>Archelosauria</taxon>
        <taxon>Archosauria</taxon>
        <taxon>Dinosauria</taxon>
        <taxon>Saurischia</taxon>
        <taxon>Theropoda</taxon>
        <taxon>Coelurosauria</taxon>
        <taxon>Aves</taxon>
        <taxon>Neognathae</taxon>
        <taxon>Neoaves</taxon>
        <taxon>Telluraves</taxon>
        <taxon>Australaves</taxon>
        <taxon>Passeriformes</taxon>
        <taxon>Pittidae</taxon>
        <taxon>Pitta</taxon>
    </lineage>
</organism>
<dbReference type="GO" id="GO:1904491">
    <property type="term" value="P:protein localization to ciliary transition zone"/>
    <property type="evidence" value="ECO:0007669"/>
    <property type="project" value="TreeGrafter"/>
</dbReference>
<evidence type="ECO:0000313" key="8">
    <source>
        <dbReference type="EMBL" id="NWI91699.1"/>
    </source>
</evidence>
<keyword evidence="9" id="KW-1185">Reference proteome</keyword>
<feature type="non-terminal residue" evidence="8">
    <location>
        <position position="543"/>
    </location>
</feature>
<protein>
    <submittedName>
        <fullName evidence="8">TECT1 protein</fullName>
    </submittedName>
</protein>
<dbReference type="GO" id="GO:0036038">
    <property type="term" value="C:MKS complex"/>
    <property type="evidence" value="ECO:0007669"/>
    <property type="project" value="TreeGrafter"/>
</dbReference>